<feature type="binding site" evidence="4">
    <location>
        <position position="287"/>
    </location>
    <ligand>
        <name>Zn(2+)</name>
        <dbReference type="ChEBI" id="CHEBI:29105"/>
        <label>1</label>
        <note>catalytic</note>
    </ligand>
</feature>
<feature type="binding site" evidence="4">
    <location>
        <position position="63"/>
    </location>
    <ligand>
        <name>Zn(2+)</name>
        <dbReference type="ChEBI" id="CHEBI:29105"/>
        <label>1</label>
        <note>catalytic</note>
    </ligand>
</feature>
<evidence type="ECO:0000256" key="4">
    <source>
        <dbReference type="PIRSR" id="PIRSR001238-3"/>
    </source>
</evidence>
<comment type="similarity">
    <text evidence="1">Belongs to the peptidase M38 family.</text>
</comment>
<feature type="binding site" evidence="3">
    <location>
        <begin position="68"/>
        <end position="70"/>
    </location>
    <ligand>
        <name>substrate</name>
    </ligand>
</feature>
<dbReference type="EMBL" id="PDEB01000004">
    <property type="protein sequence ID" value="PEH45559.1"/>
    <property type="molecule type" value="Genomic_DNA"/>
</dbReference>
<dbReference type="GO" id="GO:0006508">
    <property type="term" value="P:proteolysis"/>
    <property type="evidence" value="ECO:0007669"/>
    <property type="project" value="UniProtKB-KW"/>
</dbReference>
<dbReference type="SUPFAM" id="SSF51556">
    <property type="entry name" value="Metallo-dependent hydrolases"/>
    <property type="match status" value="1"/>
</dbReference>
<comment type="PTM">
    <text evidence="1">Carboxylation allows a single lysine to coordinate two zinc ions.</text>
</comment>
<dbReference type="InterPro" id="IPR050378">
    <property type="entry name" value="Metallo-dep_Hydrolases_sf"/>
</dbReference>
<keyword evidence="1" id="KW-0482">Metalloprotease</keyword>
<dbReference type="InterPro" id="IPR010229">
    <property type="entry name" value="Pept_M38_dipep"/>
</dbReference>
<dbReference type="KEGG" id="edu:LIU_12165"/>
<comment type="cofactor">
    <cofactor evidence="1 4">
        <name>Zn(2+)</name>
        <dbReference type="ChEBI" id="CHEBI:29105"/>
    </cofactor>
    <text evidence="1 4">Binds 2 Zn(2+) ions per subunit.</text>
</comment>
<evidence type="ECO:0000313" key="7">
    <source>
        <dbReference type="Proteomes" id="UP000220669"/>
    </source>
</evidence>
<keyword evidence="1" id="KW-0378">Hydrolase</keyword>
<dbReference type="NCBIfam" id="TIGR01975">
    <property type="entry name" value="isoAsp_dipep"/>
    <property type="match status" value="1"/>
</dbReference>
<keyword evidence="1 4" id="KW-0479">Metal-binding</keyword>
<dbReference type="Gene3D" id="2.30.40.10">
    <property type="entry name" value="Urease, subunit C, domain 1"/>
    <property type="match status" value="1"/>
</dbReference>
<keyword evidence="1" id="KW-0645">Protease</keyword>
<dbReference type="InterPro" id="IPR006680">
    <property type="entry name" value="Amidohydro-rel"/>
</dbReference>
<dbReference type="Proteomes" id="UP000220669">
    <property type="component" value="Unassembled WGS sequence"/>
</dbReference>
<evidence type="ECO:0000256" key="3">
    <source>
        <dbReference type="PIRSR" id="PIRSR001238-2"/>
    </source>
</evidence>
<dbReference type="GO" id="GO:0016810">
    <property type="term" value="F:hydrolase activity, acting on carbon-nitrogen (but not peptide) bonds"/>
    <property type="evidence" value="ECO:0007669"/>
    <property type="project" value="InterPro"/>
</dbReference>
<reference evidence="6 7" key="1">
    <citation type="submission" date="2017-09" db="EMBL/GenBank/DDBJ databases">
        <title>FDA dAtabase for Regulatory Grade micrObial Sequences (FDA-ARGOS): Supporting development and validation of Infectious Disease Dx tests.</title>
        <authorList>
            <person name="Minogue T."/>
            <person name="Wolcott M."/>
            <person name="Wasieloski L."/>
            <person name="Aguilar W."/>
            <person name="Moore D."/>
            <person name="Tallon L.J."/>
            <person name="Sadzewicz L."/>
            <person name="Ott S."/>
            <person name="Zhao X."/>
            <person name="Nagaraj S."/>
            <person name="Vavikolanu K."/>
            <person name="Aluvathingal J."/>
            <person name="Nadendla S."/>
            <person name="Sichtig H."/>
        </authorList>
    </citation>
    <scope>NUCLEOTIDE SEQUENCE [LARGE SCALE GENOMIC DNA]</scope>
    <source>
        <strain evidence="6 7">FDAARGOS_396</strain>
    </source>
</reference>
<dbReference type="InterPro" id="IPR032466">
    <property type="entry name" value="Metal_Hydrolase"/>
</dbReference>
<dbReference type="PANTHER" id="PTHR11647:SF1">
    <property type="entry name" value="COLLAPSIN RESPONSE MEDIATOR PROTEIN"/>
    <property type="match status" value="1"/>
</dbReference>
<comment type="caution">
    <text evidence="6">The sequence shown here is derived from an EMBL/GenBank/DDBJ whole genome shotgun (WGS) entry which is preliminary data.</text>
</comment>
<dbReference type="Gene3D" id="3.20.20.140">
    <property type="entry name" value="Metal-dependent hydrolases"/>
    <property type="match status" value="1"/>
</dbReference>
<keyword evidence="1 4" id="KW-0862">Zinc</keyword>
<feature type="binding site" evidence="3">
    <location>
        <position position="227"/>
    </location>
    <ligand>
        <name>substrate</name>
    </ligand>
</feature>
<feature type="binding site" evidence="3">
    <location>
        <position position="130"/>
    </location>
    <ligand>
        <name>substrate</name>
    </ligand>
</feature>
<dbReference type="AlphaFoldDB" id="A0A2A7SQ40"/>
<dbReference type="InterPro" id="IPR011059">
    <property type="entry name" value="Metal-dep_hydrolase_composite"/>
</dbReference>
<comment type="function">
    <text evidence="1">Catalyzes the hydrolytic cleavage of a subset of L-isoaspartyl (L-beta-aspartyl) dipeptides. Used to degrade proteins damaged by L-isoaspartyl residues formation.</text>
</comment>
<dbReference type="GeneID" id="56742178"/>
<dbReference type="SUPFAM" id="SSF51338">
    <property type="entry name" value="Composite domain of metallo-dependent hydrolases"/>
    <property type="match status" value="1"/>
</dbReference>
<gene>
    <name evidence="6" type="ORF">CRM96_11375</name>
</gene>
<dbReference type="PIRSF" id="PIRSF001238">
    <property type="entry name" value="IadA"/>
    <property type="match status" value="1"/>
</dbReference>
<feature type="domain" description="Amidohydrolase-related" evidence="5">
    <location>
        <begin position="53"/>
        <end position="377"/>
    </location>
</feature>
<name>A0A2A7SQ40_9ENTE</name>
<feature type="binding site" evidence="4">
    <location>
        <position position="224"/>
    </location>
    <ligand>
        <name>Zn(2+)</name>
        <dbReference type="ChEBI" id="CHEBI:29105"/>
        <label>2</label>
        <note>catalytic</note>
    </ligand>
</feature>
<comment type="subcellular location">
    <subcellularLocation>
        <location evidence="1">Cytoplasm</location>
    </subcellularLocation>
</comment>
<dbReference type="Pfam" id="PF01979">
    <property type="entry name" value="Amidohydro_1"/>
    <property type="match status" value="1"/>
</dbReference>
<proteinExistence type="inferred from homology"/>
<feature type="binding site" evidence="3">
    <location>
        <position position="99"/>
    </location>
    <ligand>
        <name>substrate</name>
    </ligand>
</feature>
<evidence type="ECO:0000256" key="2">
    <source>
        <dbReference type="PIRSR" id="PIRSR001238-1"/>
    </source>
</evidence>
<evidence type="ECO:0000256" key="1">
    <source>
        <dbReference type="PIRNR" id="PIRNR001238"/>
    </source>
</evidence>
<evidence type="ECO:0000313" key="6">
    <source>
        <dbReference type="EMBL" id="PEH45559.1"/>
    </source>
</evidence>
<dbReference type="GO" id="GO:0046872">
    <property type="term" value="F:metal ion binding"/>
    <property type="evidence" value="ECO:0007669"/>
    <property type="project" value="UniProtKB-KW"/>
</dbReference>
<dbReference type="GO" id="GO:0008798">
    <property type="term" value="F:beta-aspartyl-peptidase activity"/>
    <property type="evidence" value="ECO:0007669"/>
    <property type="project" value="InterPro"/>
</dbReference>
<dbReference type="EC" id="3.4.19.-" evidence="1"/>
<evidence type="ECO:0000259" key="5">
    <source>
        <dbReference type="Pfam" id="PF01979"/>
    </source>
</evidence>
<feature type="binding site" evidence="4">
    <location>
        <position position="195"/>
    </location>
    <ligand>
        <name>Zn(2+)</name>
        <dbReference type="ChEBI" id="CHEBI:29105"/>
        <label>2</label>
        <note>catalytic</note>
    </ligand>
</feature>
<accession>A0A2A7SQ40</accession>
<dbReference type="PANTHER" id="PTHR11647">
    <property type="entry name" value="HYDRANTOINASE/DIHYDROPYRIMIDINASE FAMILY MEMBER"/>
    <property type="match status" value="1"/>
</dbReference>
<feature type="binding site" evidence="4">
    <location>
        <position position="61"/>
    </location>
    <ligand>
        <name>Zn(2+)</name>
        <dbReference type="ChEBI" id="CHEBI:29105"/>
        <label>1</label>
        <note>catalytic</note>
    </ligand>
</feature>
<dbReference type="RefSeq" id="WP_005876664.1">
    <property type="nucleotide sequence ID" value="NZ_CABGIQ010000017.1"/>
</dbReference>
<feature type="binding site" evidence="3">
    <location>
        <position position="291"/>
    </location>
    <ligand>
        <name>substrate</name>
    </ligand>
</feature>
<feature type="binding site" evidence="3">
    <location>
        <position position="163"/>
    </location>
    <ligand>
        <name>substrate</name>
    </ligand>
</feature>
<sequence>MKLIRQIEVYAPDYLGKLDVLLAGNKIIALEENITGGYSELEVEEISGEGKLLTPGFIDCHFHILGGGGEGGFQNRTPEVTLSQLTSAGVTTVVGCLGTDGEGRDMTALISKAKGLEAEGITTFVYEGSYRLPVKTVTDSIIKDFLTIDKIIGIGEIAVSDHRSSQPTFEEFARATADARVGGMLSGKAGIVNVHLGGGTRKLELLKKVVEETEIPISQFLPTHANRTQELLDACIEFAKNGGTIDFTASEDPDFWEKTDGEVRFSKALKQLLDAGVALDNFTMTSDGQGSLPYFDENNHFIGMGVGSAKSLLVGIKEAVQKENIPLEIALRAITTNPARILKLEGKGQIQVGNDADLCILDKETLTIDSVIAKGQIMVKEQEVKVWGTFEKTI</sequence>
<feature type="active site" description="Proton acceptor" evidence="2">
    <location>
        <position position="287"/>
    </location>
</feature>
<dbReference type="GO" id="GO:0008237">
    <property type="term" value="F:metallopeptidase activity"/>
    <property type="evidence" value="ECO:0007669"/>
    <property type="project" value="UniProtKB-KW"/>
</dbReference>
<protein>
    <recommendedName>
        <fullName evidence="1">Isoaspartyl dipeptidase</fullName>
        <ecNumber evidence="1">3.4.19.-</ecNumber>
    </recommendedName>
</protein>
<dbReference type="OrthoDB" id="9776455at2"/>
<organism evidence="6 7">
    <name type="scientific">Enterococcus durans</name>
    <dbReference type="NCBI Taxonomy" id="53345"/>
    <lineage>
        <taxon>Bacteria</taxon>
        <taxon>Bacillati</taxon>
        <taxon>Bacillota</taxon>
        <taxon>Bacilli</taxon>
        <taxon>Lactobacillales</taxon>
        <taxon>Enterococcaceae</taxon>
        <taxon>Enterococcus</taxon>
    </lineage>
</organism>
<dbReference type="GO" id="GO:0005737">
    <property type="term" value="C:cytoplasm"/>
    <property type="evidence" value="ECO:0007669"/>
    <property type="project" value="UniProtKB-SubCell"/>
</dbReference>